<dbReference type="InterPro" id="IPR051046">
    <property type="entry name" value="MurCDEF_CellWall_CoF430Synth"/>
</dbReference>
<dbReference type="Pfam" id="PF02875">
    <property type="entry name" value="Mur_ligase_C"/>
    <property type="match status" value="1"/>
</dbReference>
<keyword evidence="5 10" id="KW-0067">ATP-binding</keyword>
<comment type="catalytic activity">
    <reaction evidence="10 11">
        <text>D-alanyl-D-alanine + UDP-N-acetyl-alpha-D-muramoyl-L-alanyl-gamma-D-glutamyl-meso-2,6-diaminopimelate + ATP = UDP-N-acetyl-alpha-D-muramoyl-L-alanyl-gamma-D-glutamyl-meso-2,6-diaminopimeloyl-D-alanyl-D-alanine + ADP + phosphate + H(+)</text>
        <dbReference type="Rhea" id="RHEA:28374"/>
        <dbReference type="ChEBI" id="CHEBI:15378"/>
        <dbReference type="ChEBI" id="CHEBI:30616"/>
        <dbReference type="ChEBI" id="CHEBI:43474"/>
        <dbReference type="ChEBI" id="CHEBI:57822"/>
        <dbReference type="ChEBI" id="CHEBI:61386"/>
        <dbReference type="ChEBI" id="CHEBI:83905"/>
        <dbReference type="ChEBI" id="CHEBI:456216"/>
        <dbReference type="EC" id="6.3.2.10"/>
    </reaction>
</comment>
<keyword evidence="1 10" id="KW-0963">Cytoplasm</keyword>
<dbReference type="PANTHER" id="PTHR43024:SF1">
    <property type="entry name" value="UDP-N-ACETYLMURAMOYL-TRIPEPTIDE--D-ALANYL-D-ALANINE LIGASE"/>
    <property type="match status" value="1"/>
</dbReference>
<keyword evidence="7 10" id="KW-0573">Peptidoglycan synthesis</keyword>
<evidence type="ECO:0000259" key="14">
    <source>
        <dbReference type="Pfam" id="PF08245"/>
    </source>
</evidence>
<dbReference type="InterPro" id="IPR013221">
    <property type="entry name" value="Mur_ligase_cen"/>
</dbReference>
<evidence type="ECO:0000259" key="12">
    <source>
        <dbReference type="Pfam" id="PF01225"/>
    </source>
</evidence>
<dbReference type="Gene3D" id="3.90.190.20">
    <property type="entry name" value="Mur ligase, C-terminal domain"/>
    <property type="match status" value="1"/>
</dbReference>
<dbReference type="Pfam" id="PF08245">
    <property type="entry name" value="Mur_ligase_M"/>
    <property type="match status" value="1"/>
</dbReference>
<reference evidence="15 16" key="1">
    <citation type="submission" date="2022-10" db="EMBL/GenBank/DDBJ databases">
        <title>Marinomonas transparenta sp. nov. and Marinomonas sargassi sp. nov., isolated from marine alga (Sargassum natans (L.) Gaillon).</title>
        <authorList>
            <person name="Wang Y."/>
        </authorList>
    </citation>
    <scope>NUCLEOTIDE SEQUENCE [LARGE SCALE GENOMIC DNA]</scope>
    <source>
        <strain evidence="15 16">C2222</strain>
    </source>
</reference>
<keyword evidence="3 10" id="KW-0132">Cell division</keyword>
<dbReference type="RefSeq" id="WP_263530470.1">
    <property type="nucleotide sequence ID" value="NZ_JAOVZB010000004.1"/>
</dbReference>
<dbReference type="InterPro" id="IPR036565">
    <property type="entry name" value="Mur-like_cat_sf"/>
</dbReference>
<dbReference type="InterPro" id="IPR004101">
    <property type="entry name" value="Mur_ligase_C"/>
</dbReference>
<evidence type="ECO:0000313" key="15">
    <source>
        <dbReference type="EMBL" id="MCV2403087.1"/>
    </source>
</evidence>
<dbReference type="GO" id="GO:0016874">
    <property type="term" value="F:ligase activity"/>
    <property type="evidence" value="ECO:0007669"/>
    <property type="project" value="UniProtKB-KW"/>
</dbReference>
<accession>A0ABT2YT71</accession>
<feature type="domain" description="Mur ligase N-terminal catalytic" evidence="12">
    <location>
        <begin position="25"/>
        <end position="72"/>
    </location>
</feature>
<dbReference type="EC" id="6.3.2.10" evidence="10 11"/>
<comment type="pathway">
    <text evidence="10 11">Cell wall biogenesis; peptidoglycan biosynthesis.</text>
</comment>
<sequence length="447" mass="47242">MLLNLTLADIASACNGQLVGTDKPVSSVVTDTRKIVEDCLFVALKGERFDGHDYVLQAVEEGAASVVSEKGLALSSYIKVEDTKVAYGCIARLIRDAFQYPVICITGSNGKTTVKDWLSQSFTDKNVLKTQANLNNQIGVPQTLLGLEKYHELAVVETGTSVPGEIARLASIAHPDVVVLTNASGSHFEGFGDLAGIAQEKGNLISGAATTATVILNADDGFYSYWCELAGDRKVVSFGFNDNADLYAYDLQLGANESQATFRYQDEIIPVTVAGAGKHMIANGMSVALAMMAVGVSFTDAVAQLAIPVLVSGRLERLESKNGALLINDCYNASPKSVEAAIDVLAMQDVEETWLILGALGELGALQDEVHRGLGIYAKSKDISHLICVGPVASIAGAAYDNEGGKALLCNTHEEAAELVASLGKEHAILVKGSRSAKMENVISALK</sequence>
<proteinExistence type="inferred from homology"/>
<dbReference type="InterPro" id="IPR005863">
    <property type="entry name" value="UDP-N-AcMur_synth"/>
</dbReference>
<evidence type="ECO:0000259" key="13">
    <source>
        <dbReference type="Pfam" id="PF02875"/>
    </source>
</evidence>
<keyword evidence="16" id="KW-1185">Reference proteome</keyword>
<dbReference type="Pfam" id="PF01225">
    <property type="entry name" value="Mur_ligase"/>
    <property type="match status" value="1"/>
</dbReference>
<evidence type="ECO:0000256" key="1">
    <source>
        <dbReference type="ARBA" id="ARBA00022490"/>
    </source>
</evidence>
<dbReference type="EMBL" id="JAOVZB010000004">
    <property type="protein sequence ID" value="MCV2403087.1"/>
    <property type="molecule type" value="Genomic_DNA"/>
</dbReference>
<evidence type="ECO:0000256" key="9">
    <source>
        <dbReference type="ARBA" id="ARBA00023316"/>
    </source>
</evidence>
<evidence type="ECO:0000256" key="2">
    <source>
        <dbReference type="ARBA" id="ARBA00022598"/>
    </source>
</evidence>
<dbReference type="SUPFAM" id="SSF63418">
    <property type="entry name" value="MurE/MurF N-terminal domain"/>
    <property type="match status" value="1"/>
</dbReference>
<evidence type="ECO:0000256" key="10">
    <source>
        <dbReference type="HAMAP-Rule" id="MF_02019"/>
    </source>
</evidence>
<comment type="similarity">
    <text evidence="10">Belongs to the MurCDEF family. MurF subfamily.</text>
</comment>
<evidence type="ECO:0000256" key="3">
    <source>
        <dbReference type="ARBA" id="ARBA00022618"/>
    </source>
</evidence>
<dbReference type="Proteomes" id="UP001209713">
    <property type="component" value="Unassembled WGS sequence"/>
</dbReference>
<keyword evidence="6 10" id="KW-0133">Cell shape</keyword>
<dbReference type="Gene3D" id="3.40.1390.10">
    <property type="entry name" value="MurE/MurF, N-terminal domain"/>
    <property type="match status" value="1"/>
</dbReference>
<keyword evidence="8 10" id="KW-0131">Cell cycle</keyword>
<dbReference type="HAMAP" id="MF_02019">
    <property type="entry name" value="MurF"/>
    <property type="match status" value="1"/>
</dbReference>
<keyword evidence="4 10" id="KW-0547">Nucleotide-binding</keyword>
<evidence type="ECO:0000256" key="11">
    <source>
        <dbReference type="RuleBase" id="RU004136"/>
    </source>
</evidence>
<dbReference type="NCBIfam" id="TIGR01143">
    <property type="entry name" value="murF"/>
    <property type="match status" value="1"/>
</dbReference>
<evidence type="ECO:0000256" key="7">
    <source>
        <dbReference type="ARBA" id="ARBA00022984"/>
    </source>
</evidence>
<feature type="binding site" evidence="10">
    <location>
        <begin position="107"/>
        <end position="113"/>
    </location>
    <ligand>
        <name>ATP</name>
        <dbReference type="ChEBI" id="CHEBI:30616"/>
    </ligand>
</feature>
<dbReference type="Gene3D" id="3.40.1190.10">
    <property type="entry name" value="Mur-like, catalytic domain"/>
    <property type="match status" value="1"/>
</dbReference>
<comment type="subcellular location">
    <subcellularLocation>
        <location evidence="10 11">Cytoplasm</location>
    </subcellularLocation>
</comment>
<evidence type="ECO:0000256" key="6">
    <source>
        <dbReference type="ARBA" id="ARBA00022960"/>
    </source>
</evidence>
<keyword evidence="9 10" id="KW-0961">Cell wall biogenesis/degradation</keyword>
<feature type="domain" description="Mur ligase C-terminal" evidence="13">
    <location>
        <begin position="313"/>
        <end position="435"/>
    </location>
</feature>
<evidence type="ECO:0000313" key="16">
    <source>
        <dbReference type="Proteomes" id="UP001209713"/>
    </source>
</evidence>
<dbReference type="PANTHER" id="PTHR43024">
    <property type="entry name" value="UDP-N-ACETYLMURAMOYL-TRIPEPTIDE--D-ALANYL-D-ALANINE LIGASE"/>
    <property type="match status" value="1"/>
</dbReference>
<dbReference type="SUPFAM" id="SSF53244">
    <property type="entry name" value="MurD-like peptide ligases, peptide-binding domain"/>
    <property type="match status" value="1"/>
</dbReference>
<comment type="caution">
    <text evidence="15">The sequence shown here is derived from an EMBL/GenBank/DDBJ whole genome shotgun (WGS) entry which is preliminary data.</text>
</comment>
<evidence type="ECO:0000256" key="5">
    <source>
        <dbReference type="ARBA" id="ARBA00022840"/>
    </source>
</evidence>
<name>A0ABT2YT71_9GAMM</name>
<gene>
    <name evidence="10" type="primary">murF</name>
    <name evidence="15" type="ORF">OFY17_09375</name>
</gene>
<evidence type="ECO:0000256" key="8">
    <source>
        <dbReference type="ARBA" id="ARBA00023306"/>
    </source>
</evidence>
<protein>
    <recommendedName>
        <fullName evidence="10 11">UDP-N-acetylmuramoyl-tripeptide--D-alanyl-D-alanine ligase</fullName>
        <ecNumber evidence="10 11">6.3.2.10</ecNumber>
    </recommendedName>
    <alternativeName>
        <fullName evidence="10">D-alanyl-D-alanine-adding enzyme</fullName>
    </alternativeName>
</protein>
<dbReference type="InterPro" id="IPR035911">
    <property type="entry name" value="MurE/MurF_N"/>
</dbReference>
<keyword evidence="2 10" id="KW-0436">Ligase</keyword>
<dbReference type="InterPro" id="IPR000713">
    <property type="entry name" value="Mur_ligase_N"/>
</dbReference>
<dbReference type="SUPFAM" id="SSF53623">
    <property type="entry name" value="MurD-like peptide ligases, catalytic domain"/>
    <property type="match status" value="1"/>
</dbReference>
<organism evidence="15 16">
    <name type="scientific">Marinomonas sargassi</name>
    <dbReference type="NCBI Taxonomy" id="2984494"/>
    <lineage>
        <taxon>Bacteria</taxon>
        <taxon>Pseudomonadati</taxon>
        <taxon>Pseudomonadota</taxon>
        <taxon>Gammaproteobacteria</taxon>
        <taxon>Oceanospirillales</taxon>
        <taxon>Oceanospirillaceae</taxon>
        <taxon>Marinomonas</taxon>
    </lineage>
</organism>
<evidence type="ECO:0000256" key="4">
    <source>
        <dbReference type="ARBA" id="ARBA00022741"/>
    </source>
</evidence>
<feature type="domain" description="Mur ligase central" evidence="14">
    <location>
        <begin position="105"/>
        <end position="290"/>
    </location>
</feature>
<dbReference type="InterPro" id="IPR036615">
    <property type="entry name" value="Mur_ligase_C_dom_sf"/>
</dbReference>
<comment type="function">
    <text evidence="10 11">Involved in cell wall formation. Catalyzes the final step in the synthesis of UDP-N-acetylmuramoyl-pentapeptide, the precursor of murein.</text>
</comment>